<gene>
    <name evidence="5" type="ORF">EA58_09635</name>
</gene>
<dbReference type="GO" id="GO:0043041">
    <property type="term" value="P:amino acid activation for nonribosomal peptide biosynthetic process"/>
    <property type="evidence" value="ECO:0007669"/>
    <property type="project" value="TreeGrafter"/>
</dbReference>
<dbReference type="Gene3D" id="3.40.50.720">
    <property type="entry name" value="NAD(P)-binding Rossmann-like Domain"/>
    <property type="match status" value="1"/>
</dbReference>
<name>A0A066RWK8_9GAMM</name>
<keyword evidence="1" id="KW-0596">Phosphopantetheine</keyword>
<dbReference type="GO" id="GO:0005737">
    <property type="term" value="C:cytoplasm"/>
    <property type="evidence" value="ECO:0007669"/>
    <property type="project" value="TreeGrafter"/>
</dbReference>
<dbReference type="Pfam" id="PF00550">
    <property type="entry name" value="PP-binding"/>
    <property type="match status" value="1"/>
</dbReference>
<dbReference type="InterPro" id="IPR013120">
    <property type="entry name" value="FAR_NAD-bd"/>
</dbReference>
<dbReference type="SUPFAM" id="SSF56801">
    <property type="entry name" value="Acetyl-CoA synthetase-like"/>
    <property type="match status" value="1"/>
</dbReference>
<protein>
    <recommendedName>
        <fullName evidence="4">Carrier domain-containing protein</fullName>
    </recommendedName>
</protein>
<dbReference type="InterPro" id="IPR029058">
    <property type="entry name" value="AB_hydrolase_fold"/>
</dbReference>
<dbReference type="GO" id="GO:0031177">
    <property type="term" value="F:phosphopantetheine binding"/>
    <property type="evidence" value="ECO:0007669"/>
    <property type="project" value="TreeGrafter"/>
</dbReference>
<dbReference type="Gene3D" id="1.10.10.1830">
    <property type="entry name" value="Non-ribosomal peptide synthase, adenylation domain"/>
    <property type="match status" value="1"/>
</dbReference>
<dbReference type="SUPFAM" id="SSF51735">
    <property type="entry name" value="NAD(P)-binding Rossmann-fold domains"/>
    <property type="match status" value="1"/>
</dbReference>
<comment type="caution">
    <text evidence="5">The sequence shown here is derived from an EMBL/GenBank/DDBJ whole genome shotgun (WGS) entry which is preliminary data.</text>
</comment>
<dbReference type="InterPro" id="IPR036736">
    <property type="entry name" value="ACP-like_sf"/>
</dbReference>
<dbReference type="STRING" id="1654360.EA58_09635"/>
<keyword evidence="6" id="KW-1185">Reference proteome</keyword>
<dbReference type="SUPFAM" id="SSF52777">
    <property type="entry name" value="CoA-dependent acyltransferases"/>
    <property type="match status" value="2"/>
</dbReference>
<dbReference type="NCBIfam" id="TIGR01733">
    <property type="entry name" value="AA-adenyl-dom"/>
    <property type="match status" value="1"/>
</dbReference>
<keyword evidence="2" id="KW-0597">Phosphoprotein</keyword>
<dbReference type="Pfam" id="PF18563">
    <property type="entry name" value="TubC_N"/>
    <property type="match status" value="1"/>
</dbReference>
<dbReference type="InterPro" id="IPR000873">
    <property type="entry name" value="AMP-dep_synth/lig_dom"/>
</dbReference>
<dbReference type="Pfam" id="PF13193">
    <property type="entry name" value="AMP-binding_C"/>
    <property type="match status" value="1"/>
</dbReference>
<dbReference type="Gene3D" id="3.40.50.1820">
    <property type="entry name" value="alpha/beta hydrolase"/>
    <property type="match status" value="1"/>
</dbReference>
<feature type="domain" description="Carrier" evidence="4">
    <location>
        <begin position="1044"/>
        <end position="1119"/>
    </location>
</feature>
<dbReference type="PANTHER" id="PTHR45527">
    <property type="entry name" value="NONRIBOSOMAL PEPTIDE SYNTHETASE"/>
    <property type="match status" value="1"/>
</dbReference>
<dbReference type="NCBIfam" id="TIGR01746">
    <property type="entry name" value="Thioester-redct"/>
    <property type="match status" value="1"/>
</dbReference>
<dbReference type="Gene3D" id="3.30.559.30">
    <property type="entry name" value="Nonribosomal peptide synthetase, condensation domain"/>
    <property type="match status" value="1"/>
</dbReference>
<dbReference type="InterPro" id="IPR020845">
    <property type="entry name" value="AMP-binding_CS"/>
</dbReference>
<proteinExistence type="predicted"/>
<dbReference type="InterPro" id="IPR044894">
    <property type="entry name" value="TubC_N_sf"/>
</dbReference>
<dbReference type="Gene3D" id="3.30.300.30">
    <property type="match status" value="1"/>
</dbReference>
<evidence type="ECO:0000313" key="6">
    <source>
        <dbReference type="Proteomes" id="UP000027192"/>
    </source>
</evidence>
<dbReference type="InterPro" id="IPR010080">
    <property type="entry name" value="Thioester_reductase-like_dom"/>
</dbReference>
<dbReference type="PANTHER" id="PTHR45527:SF1">
    <property type="entry name" value="FATTY ACID SYNTHASE"/>
    <property type="match status" value="1"/>
</dbReference>
<dbReference type="SUPFAM" id="SSF47336">
    <property type="entry name" value="ACP-like"/>
    <property type="match status" value="1"/>
</dbReference>
<dbReference type="GO" id="GO:0016874">
    <property type="term" value="F:ligase activity"/>
    <property type="evidence" value="ECO:0007669"/>
    <property type="project" value="UniProtKB-KW"/>
</dbReference>
<dbReference type="CDD" id="cd05930">
    <property type="entry name" value="A_NRPS"/>
    <property type="match status" value="1"/>
</dbReference>
<sequence>MNLAELLRYCSEHDISLFLSEGKLKVKAPEGILTPELIAELKAQKEAMIAHLSAPQPLLRSGQAGDAPEMSYNQRRLWFIEELGASSQFNLPLALRWEGQVNRQALEQALAVMLERHQVLRTVYRLKDGEPVPVLLPVEDFQITDVDLSGLHDELDVAARVAAEASRPFDLSHEFMLRFHLFHRSPGQQVALINMHHIATDGWSNNIFFHELTGLYNAFAEGAPNPLPALNFQYSDFARWQKSWLSGENLDRHLKFWKRQLKDVPSVHALPLDNKRPEKPTHGGDYYLQFLPVSLCDQLKQLAHRYEVTLFMLLQTAFAVLIGRYSHQRDVVIGSPIANRDQSDFQGLMGFFVNTLLLRTQWQPATRFETLLSENRKVILDAFEYQSIPYEMLLEELKTTRSLSHNALFQVLFVLQNNDTPDDVFFQGIESSFFPFEAGTSQFDLTLGGFEHEGQYSFSWTYATDIFTRETVVRLADSFRQLLEEILEHSHRPVDELNLIPPAQQARLTEPETAPDTDLNTATAVDVVSQIMAQAERTPAAIAVEAGEQHLSYQALIRQAGQLGSRLLAHHIGEGNLVAISLPRSRAMSIAMLAVLGCGAAYLPIDPAMPSARKQRLLEDSGADLLICHDDSAGAGITCLHVDEAAVEGAEAELLSSPVGLAWPVRTIATQATAYVNYTSGTTGNPKGVRISHGNLAHYCRAAQQHYRITPADKVLQTSSFSFDACVEEHFMALIHGATVVYRDDLMLAGWTHFNDFIRRHQVTVAGLPTAVWNELCADADLEAVRPASSLRLMILGGEALLAHQLRRWKTAVGESIQLLNTYGPTETTIVATIFDTAHWDEGHTVPIGRPLASHRCYVLDESGRVVPDGVTGELCIAGPSVAQGYLDPAETEKAFIEQAILPGLNKRCYCTGDRVRLRPDGEIEYLGRQDDQIKLRGYRIELAEIESVISQHASVHQTRVIVHDDPLRGKLLLAYVVCQDGNTQAIRSDDDLWRLIRAELPEYMRPARLIAIDRIPLTVHGKLDRNGLPVPEFDEETDQGHLAATTPTEATLHVIWCDLFQRERISMDAGFFELGGHSLFGVKLIARIKDQMAVELSIRDLFERSTIRELAASIDNNQQTQPEWIDLAVEMAAQGDVKISGIPAEARVSLAVDATEIHQVLLTGSTGFIGAFLLHEVLETLPSARVCCLVRADNEQTGQQRIMANLTRYGLWHPDYTARLQVIPADLSQPNAGMTQQAWESLAATVQWIIHNGAHVNHLLPYSALKPANVDGTTALLRLAGEQRLKLFSFVSAIGTLNPQGEARRLTEQVWLSEETPLHEQRHLAESGYAASKWVAEGMVLQARQQGIPCHIFRLGRVAAHSQTGQCAAQDILARYLQTCRQLGQYPEDEKTEKMIPVDTAVKAMVALSLRQARQPQDFHLIGRDQLGWNQILQYSPWSLKRVPFPEWLAIVGQHSQSDHPLPFSPYWLAMQRAAEASDSGQQPSENLPVFAFSQAKTERLMIEAGVHFPALDQHYCERYLARLDASY</sequence>
<dbReference type="InterPro" id="IPR010071">
    <property type="entry name" value="AA_adenyl_dom"/>
</dbReference>
<dbReference type="Pfam" id="PF00501">
    <property type="entry name" value="AMP-binding"/>
    <property type="match status" value="1"/>
</dbReference>
<dbReference type="Gene3D" id="3.30.559.10">
    <property type="entry name" value="Chloramphenicol acetyltransferase-like domain"/>
    <property type="match status" value="1"/>
</dbReference>
<dbReference type="CDD" id="cd19531">
    <property type="entry name" value="LCL_NRPS-like"/>
    <property type="match status" value="1"/>
</dbReference>
<dbReference type="GO" id="GO:0044550">
    <property type="term" value="P:secondary metabolite biosynthetic process"/>
    <property type="evidence" value="ECO:0007669"/>
    <property type="project" value="TreeGrafter"/>
</dbReference>
<dbReference type="InterPro" id="IPR001242">
    <property type="entry name" value="Condensation_dom"/>
</dbReference>
<dbReference type="CDD" id="cd05235">
    <property type="entry name" value="SDR_e1"/>
    <property type="match status" value="1"/>
</dbReference>
<dbReference type="EMBL" id="JMIB01000018">
    <property type="protein sequence ID" value="KDM91763.1"/>
    <property type="molecule type" value="Genomic_DNA"/>
</dbReference>
<organism evidence="5 6">
    <name type="scientific">Photobacterium galatheae</name>
    <dbReference type="NCBI Taxonomy" id="1654360"/>
    <lineage>
        <taxon>Bacteria</taxon>
        <taxon>Pseudomonadati</taxon>
        <taxon>Pseudomonadota</taxon>
        <taxon>Gammaproteobacteria</taxon>
        <taxon>Vibrionales</taxon>
        <taxon>Vibrionaceae</taxon>
        <taxon>Photobacterium</taxon>
    </lineage>
</organism>
<evidence type="ECO:0000256" key="3">
    <source>
        <dbReference type="ARBA" id="ARBA00022598"/>
    </source>
</evidence>
<dbReference type="Gene3D" id="3.40.50.980">
    <property type="match status" value="2"/>
</dbReference>
<keyword evidence="3" id="KW-0436">Ligase</keyword>
<dbReference type="PROSITE" id="PS50075">
    <property type="entry name" value="CARRIER"/>
    <property type="match status" value="1"/>
</dbReference>
<dbReference type="InterPro" id="IPR025110">
    <property type="entry name" value="AMP-bd_C"/>
</dbReference>
<dbReference type="Pfam" id="PF07993">
    <property type="entry name" value="NAD_binding_4"/>
    <property type="match status" value="1"/>
</dbReference>
<evidence type="ECO:0000313" key="5">
    <source>
        <dbReference type="EMBL" id="KDM91763.1"/>
    </source>
</evidence>
<evidence type="ECO:0000256" key="1">
    <source>
        <dbReference type="ARBA" id="ARBA00022450"/>
    </source>
</evidence>
<dbReference type="InterPro" id="IPR009081">
    <property type="entry name" value="PP-bd_ACP"/>
</dbReference>
<dbReference type="Pfam" id="PF00668">
    <property type="entry name" value="Condensation"/>
    <property type="match status" value="1"/>
</dbReference>
<evidence type="ECO:0000259" key="4">
    <source>
        <dbReference type="PROSITE" id="PS50075"/>
    </source>
</evidence>
<dbReference type="InterPro" id="IPR041464">
    <property type="entry name" value="TubC_N"/>
</dbReference>
<dbReference type="InterPro" id="IPR045851">
    <property type="entry name" value="AMP-bd_C_sf"/>
</dbReference>
<reference evidence="5 6" key="1">
    <citation type="submission" date="2014-04" db="EMBL/GenBank/DDBJ databases">
        <title>Draft genome sequence of Photobacterium halotolerans S2753: a solonamide, ngercheumicin and holomycin producer.</title>
        <authorList>
            <person name="Machado H.R."/>
            <person name="Gram L."/>
        </authorList>
    </citation>
    <scope>NUCLEOTIDE SEQUENCE [LARGE SCALE GENOMIC DNA]</scope>
    <source>
        <strain evidence="5 6">S2753</strain>
    </source>
</reference>
<dbReference type="Proteomes" id="UP000027192">
    <property type="component" value="Unassembled WGS sequence"/>
</dbReference>
<dbReference type="PROSITE" id="PS00455">
    <property type="entry name" value="AMP_BINDING"/>
    <property type="match status" value="1"/>
</dbReference>
<evidence type="ECO:0000256" key="2">
    <source>
        <dbReference type="ARBA" id="ARBA00022553"/>
    </source>
</evidence>
<dbReference type="InterPro" id="IPR023213">
    <property type="entry name" value="CAT-like_dom_sf"/>
</dbReference>
<dbReference type="Gene3D" id="2.30.38.10">
    <property type="entry name" value="Luciferase, Domain 3"/>
    <property type="match status" value="1"/>
</dbReference>
<dbReference type="InterPro" id="IPR036291">
    <property type="entry name" value="NAD(P)-bd_dom_sf"/>
</dbReference>
<accession>A0A066RWK8</accession>